<organism evidence="2 3">
    <name type="scientific">Enterococcus ureasiticus</name>
    <dbReference type="NCBI Taxonomy" id="903984"/>
    <lineage>
        <taxon>Bacteria</taxon>
        <taxon>Bacillati</taxon>
        <taxon>Bacillota</taxon>
        <taxon>Bacilli</taxon>
        <taxon>Lactobacillales</taxon>
        <taxon>Enterococcaceae</taxon>
        <taxon>Enterococcus</taxon>
    </lineage>
</organism>
<name>A0A1E5GNQ3_9ENTE</name>
<dbReference type="Proteomes" id="UP000094068">
    <property type="component" value="Unassembled WGS sequence"/>
</dbReference>
<accession>A0A1E5GNQ3</accession>
<dbReference type="SUPFAM" id="SSF55729">
    <property type="entry name" value="Acyl-CoA N-acyltransferases (Nat)"/>
    <property type="match status" value="1"/>
</dbReference>
<dbReference type="InterPro" id="IPR016181">
    <property type="entry name" value="Acyl_CoA_acyltransferase"/>
</dbReference>
<protein>
    <recommendedName>
        <fullName evidence="1">N-acetyltransferase domain-containing protein</fullName>
    </recommendedName>
</protein>
<evidence type="ECO:0000313" key="2">
    <source>
        <dbReference type="EMBL" id="OEG14336.1"/>
    </source>
</evidence>
<reference evidence="3" key="1">
    <citation type="submission" date="2016-09" db="EMBL/GenBank/DDBJ databases">
        <authorList>
            <person name="Gulvik C.A."/>
        </authorList>
    </citation>
    <scope>NUCLEOTIDE SEQUENCE [LARGE SCALE GENOMIC DNA]</scope>
    <source>
        <strain evidence="3">DSM 23328</strain>
    </source>
</reference>
<comment type="caution">
    <text evidence="2">The sequence shown here is derived from an EMBL/GenBank/DDBJ whole genome shotgun (WGS) entry which is preliminary data.</text>
</comment>
<proteinExistence type="predicted"/>
<sequence>MIRFATLMDLDFLAMHDTHISQERLHLAIEENRILIIEENELIGWLRFSFFWESIPFVDMLFILEPFRRKQYGTELMHFLEREMIIQGFKELMLSTSSEEYSQHLYLKLGFKTVGGFFPTNEPYEIMMIKKMIRKIERG</sequence>
<dbReference type="AlphaFoldDB" id="A0A1E5GNQ3"/>
<dbReference type="Pfam" id="PF00583">
    <property type="entry name" value="Acetyltransf_1"/>
    <property type="match status" value="1"/>
</dbReference>
<feature type="domain" description="N-acetyltransferase" evidence="1">
    <location>
        <begin position="1"/>
        <end position="133"/>
    </location>
</feature>
<dbReference type="OrthoDB" id="2611698at2"/>
<dbReference type="InterPro" id="IPR000182">
    <property type="entry name" value="GNAT_dom"/>
</dbReference>
<dbReference type="CDD" id="cd04301">
    <property type="entry name" value="NAT_SF"/>
    <property type="match status" value="1"/>
</dbReference>
<dbReference type="Gene3D" id="3.40.630.30">
    <property type="match status" value="1"/>
</dbReference>
<keyword evidence="3" id="KW-1185">Reference proteome</keyword>
<gene>
    <name evidence="2" type="ORF">BCR21_04930</name>
</gene>
<evidence type="ECO:0000259" key="1">
    <source>
        <dbReference type="PROSITE" id="PS51186"/>
    </source>
</evidence>
<dbReference type="STRING" id="903984.BCR21_04930"/>
<evidence type="ECO:0000313" key="3">
    <source>
        <dbReference type="Proteomes" id="UP000094068"/>
    </source>
</evidence>
<dbReference type="PROSITE" id="PS51186">
    <property type="entry name" value="GNAT"/>
    <property type="match status" value="1"/>
</dbReference>
<dbReference type="GO" id="GO:0016747">
    <property type="term" value="F:acyltransferase activity, transferring groups other than amino-acyl groups"/>
    <property type="evidence" value="ECO:0007669"/>
    <property type="project" value="InterPro"/>
</dbReference>
<dbReference type="RefSeq" id="WP_069645375.1">
    <property type="nucleotide sequence ID" value="NZ_MIJZ01000001.1"/>
</dbReference>
<dbReference type="EMBL" id="MIJZ01000001">
    <property type="protein sequence ID" value="OEG14336.1"/>
    <property type="molecule type" value="Genomic_DNA"/>
</dbReference>